<evidence type="ECO:0000259" key="6">
    <source>
        <dbReference type="Pfam" id="PF07980"/>
    </source>
</evidence>
<keyword evidence="9" id="KW-1185">Reference proteome</keyword>
<gene>
    <name evidence="8" type="ORF">ACFQ39_13120</name>
</gene>
<feature type="domain" description="RagB/SusD" evidence="6">
    <location>
        <begin position="306"/>
        <end position="409"/>
    </location>
</feature>
<keyword evidence="4" id="KW-0472">Membrane</keyword>
<comment type="caution">
    <text evidence="8">The sequence shown here is derived from an EMBL/GenBank/DDBJ whole genome shotgun (WGS) entry which is preliminary data.</text>
</comment>
<dbReference type="PROSITE" id="PS51257">
    <property type="entry name" value="PROKAR_LIPOPROTEIN"/>
    <property type="match status" value="1"/>
</dbReference>
<organism evidence="8 9">
    <name type="scientific">Namhaeicola litoreus</name>
    <dbReference type="NCBI Taxonomy" id="1052145"/>
    <lineage>
        <taxon>Bacteria</taxon>
        <taxon>Pseudomonadati</taxon>
        <taxon>Bacteroidota</taxon>
        <taxon>Flavobacteriia</taxon>
        <taxon>Flavobacteriales</taxon>
        <taxon>Flavobacteriaceae</taxon>
        <taxon>Namhaeicola</taxon>
    </lineage>
</organism>
<proteinExistence type="inferred from homology"/>
<dbReference type="PROSITE" id="PS00430">
    <property type="entry name" value="TONB_DEPENDENT_REC_1"/>
    <property type="match status" value="1"/>
</dbReference>
<evidence type="ECO:0000259" key="7">
    <source>
        <dbReference type="Pfam" id="PF14322"/>
    </source>
</evidence>
<dbReference type="InterPro" id="IPR033985">
    <property type="entry name" value="SusD-like_N"/>
</dbReference>
<dbReference type="SUPFAM" id="SSF48452">
    <property type="entry name" value="TPR-like"/>
    <property type="match status" value="1"/>
</dbReference>
<dbReference type="CDD" id="cd08977">
    <property type="entry name" value="SusD"/>
    <property type="match status" value="1"/>
</dbReference>
<protein>
    <submittedName>
        <fullName evidence="8">RagB/SusD family nutrient uptake outer membrane protein</fullName>
    </submittedName>
</protein>
<keyword evidence="5" id="KW-0998">Cell outer membrane</keyword>
<dbReference type="InterPro" id="IPR011990">
    <property type="entry name" value="TPR-like_helical_dom_sf"/>
</dbReference>
<evidence type="ECO:0000256" key="4">
    <source>
        <dbReference type="ARBA" id="ARBA00023136"/>
    </source>
</evidence>
<comment type="subcellular location">
    <subcellularLocation>
        <location evidence="1">Cell outer membrane</location>
    </subcellularLocation>
</comment>
<evidence type="ECO:0000256" key="3">
    <source>
        <dbReference type="ARBA" id="ARBA00022729"/>
    </source>
</evidence>
<feature type="domain" description="SusD-like N-terminal" evidence="7">
    <location>
        <begin position="21"/>
        <end position="226"/>
    </location>
</feature>
<dbReference type="InterPro" id="IPR010916">
    <property type="entry name" value="TonB_box_CS"/>
</dbReference>
<sequence length="445" mass="50078">MMKKIFITILSVIAFGACDVLDTEPQTSLDGNTVLVDAASAEGILLGAYSTMQSDVYYGTEYVLNIDLIADNSVFEGFYDSQMEIDQKAVPFTNLWVTDIWVSIYRVINMANLLIDDVDGIDDPALDRDRVFGEAHAVRALAYFDLLRVYGEHFDTQSNYGIPLLISSIPDSDFNQIPDLPRATVAETYAQILSDLNTAIELTEGSSDTGTMNYWAALSLRARVNLYKKDYQAAWDDANEVITNGPFFLESNLDNLYFTTEASSESIFEVEFNDQDQSAFNTYTIRRNEYNVDISLLESFEEGDARANYFTVAQGRDKTNKYSDNTNSNNTKVIRLAELYLIRSEAATMNSNDPNTGLDDLNTIRNRAGLGSITSIATLEDYKDIILAERRAELNFEGHRFFDLVRLDKIGEVLDMEDFRKVFPIPRTELQVSPALVQNPGYESN</sequence>
<evidence type="ECO:0000256" key="5">
    <source>
        <dbReference type="ARBA" id="ARBA00023237"/>
    </source>
</evidence>
<evidence type="ECO:0000313" key="8">
    <source>
        <dbReference type="EMBL" id="MFD1316560.1"/>
    </source>
</evidence>
<dbReference type="Pfam" id="PF07980">
    <property type="entry name" value="SusD_RagB"/>
    <property type="match status" value="1"/>
</dbReference>
<dbReference type="RefSeq" id="WP_377179653.1">
    <property type="nucleotide sequence ID" value="NZ_JBHTMY010000003.1"/>
</dbReference>
<dbReference type="Gene3D" id="1.25.40.390">
    <property type="match status" value="1"/>
</dbReference>
<reference evidence="9" key="1">
    <citation type="journal article" date="2019" name="Int. J. Syst. Evol. Microbiol.">
        <title>The Global Catalogue of Microorganisms (GCM) 10K type strain sequencing project: providing services to taxonomists for standard genome sequencing and annotation.</title>
        <authorList>
            <consortium name="The Broad Institute Genomics Platform"/>
            <consortium name="The Broad Institute Genome Sequencing Center for Infectious Disease"/>
            <person name="Wu L."/>
            <person name="Ma J."/>
        </authorList>
    </citation>
    <scope>NUCLEOTIDE SEQUENCE [LARGE SCALE GENOMIC DNA]</scope>
    <source>
        <strain evidence="9">CCUG 61485</strain>
    </source>
</reference>
<dbReference type="EMBL" id="JBHTMY010000003">
    <property type="protein sequence ID" value="MFD1316560.1"/>
    <property type="molecule type" value="Genomic_DNA"/>
</dbReference>
<evidence type="ECO:0000313" key="9">
    <source>
        <dbReference type="Proteomes" id="UP001597201"/>
    </source>
</evidence>
<evidence type="ECO:0000256" key="2">
    <source>
        <dbReference type="ARBA" id="ARBA00006275"/>
    </source>
</evidence>
<dbReference type="Pfam" id="PF14322">
    <property type="entry name" value="SusD-like_3"/>
    <property type="match status" value="1"/>
</dbReference>
<accession>A0ABW3Y529</accession>
<comment type="similarity">
    <text evidence="2">Belongs to the SusD family.</text>
</comment>
<dbReference type="Proteomes" id="UP001597201">
    <property type="component" value="Unassembled WGS sequence"/>
</dbReference>
<evidence type="ECO:0000256" key="1">
    <source>
        <dbReference type="ARBA" id="ARBA00004442"/>
    </source>
</evidence>
<dbReference type="InterPro" id="IPR012944">
    <property type="entry name" value="SusD_RagB_dom"/>
</dbReference>
<keyword evidence="3" id="KW-0732">Signal</keyword>
<name>A0ABW3Y529_9FLAO</name>